<feature type="domain" description="CCDC93 N-terminal" evidence="7">
    <location>
        <begin position="15"/>
        <end position="120"/>
    </location>
</feature>
<sequence length="570" mass="65484">MEQHSKGEEKVMDDEQLERLSQTLELLFNAGYFRAKIMGLGNFDKIVGGMVWCISQCAHKVDVDLLYSDNQTIGQKIALTERIVKVLPELSCPFSLEPHQIQGLDLEHIYPVVQWLVKEANFVRERLGNETLNFAVYQFGQQGWHFSEQLECIDSAAGVRPFVKRQPRKVYRRVKRMADTVQTMANNSKMGGHSTDDDHQQQSRLNLAENEDDDDDGERLIVMEAESAEIDGQQRHDGIAGQMPIIRMVYKEQQQQNSQATNSVANHQQSLEELERELEELEIEEANLAKSEAEEGERSAQLAAELEQLDNEEQEQQKAYETHGTEIVEQLRILLAQRDAIKADESAFKAQCRQRLDELDMEIERLEQCERNDAADEGGDDGGADEIAAAQALHDDGMARARALAAEVGATNRQIVRLSRRLGARPSRVELAQYQRKFVELCNQISAKHGETKRQYTLYNTLVSKRDFIQREIRLLNSIDDQRELAQREEYRDSLLDNLQQIGRGVDDSLDKMLCKRRVLQEQRDQLHNQLQMLLDKQRLYMKTVGEFQQACQRNEQLREALENNGQSID</sequence>
<dbReference type="PANTHER" id="PTHR16441:SF0">
    <property type="entry name" value="COILED-COIL DOMAIN-CONTAINING PROTEIN 93"/>
    <property type="match status" value="1"/>
</dbReference>
<evidence type="ECO:0000256" key="5">
    <source>
        <dbReference type="SAM" id="MobiDB-lite"/>
    </source>
</evidence>
<reference evidence="8 9" key="1">
    <citation type="submission" date="2024-10" db="EMBL/GenBank/DDBJ databases">
        <authorList>
            <person name="Kim D."/>
        </authorList>
    </citation>
    <scope>NUCLEOTIDE SEQUENCE [LARGE SCALE GENOMIC DNA]</scope>
    <source>
        <strain evidence="8">BH-2024</strain>
    </source>
</reference>
<evidence type="ECO:0000256" key="1">
    <source>
        <dbReference type="ARBA" id="ARBA00007219"/>
    </source>
</evidence>
<dbReference type="EMBL" id="JBICBT010000506">
    <property type="protein sequence ID" value="KAL3111480.1"/>
    <property type="molecule type" value="Genomic_DNA"/>
</dbReference>
<evidence type="ECO:0000256" key="2">
    <source>
        <dbReference type="ARBA" id="ARBA00016765"/>
    </source>
</evidence>
<evidence type="ECO:0000259" key="6">
    <source>
        <dbReference type="Pfam" id="PF09762"/>
    </source>
</evidence>
<dbReference type="InterPro" id="IPR048747">
    <property type="entry name" value="CCDC93_N"/>
</dbReference>
<gene>
    <name evidence="8" type="ORF">niasHT_017707</name>
</gene>
<organism evidence="8 9">
    <name type="scientific">Heterodera trifolii</name>
    <dbReference type="NCBI Taxonomy" id="157864"/>
    <lineage>
        <taxon>Eukaryota</taxon>
        <taxon>Metazoa</taxon>
        <taxon>Ecdysozoa</taxon>
        <taxon>Nematoda</taxon>
        <taxon>Chromadorea</taxon>
        <taxon>Rhabditida</taxon>
        <taxon>Tylenchina</taxon>
        <taxon>Tylenchomorpha</taxon>
        <taxon>Tylenchoidea</taxon>
        <taxon>Heteroderidae</taxon>
        <taxon>Heteroderinae</taxon>
        <taxon>Heterodera</taxon>
    </lineage>
</organism>
<dbReference type="Pfam" id="PF21673">
    <property type="entry name" value="CCDC93_N"/>
    <property type="match status" value="1"/>
</dbReference>
<dbReference type="Pfam" id="PF09762">
    <property type="entry name" value="CCDC93_CC"/>
    <property type="match status" value="1"/>
</dbReference>
<feature type="domain" description="CCDC93 coiled-coil" evidence="6">
    <location>
        <begin position="250"/>
        <end position="559"/>
    </location>
</feature>
<dbReference type="AlphaFoldDB" id="A0ABD2L8B3"/>
<keyword evidence="9" id="KW-1185">Reference proteome</keyword>
<protein>
    <recommendedName>
        <fullName evidence="2">Coiled-coil domain-containing protein 93</fullName>
    </recommendedName>
</protein>
<accession>A0ABD2L8B3</accession>
<evidence type="ECO:0000259" key="7">
    <source>
        <dbReference type="Pfam" id="PF21673"/>
    </source>
</evidence>
<dbReference type="InterPro" id="IPR019159">
    <property type="entry name" value="CCDC93_CC"/>
</dbReference>
<feature type="coiled-coil region" evidence="4">
    <location>
        <begin position="510"/>
        <end position="565"/>
    </location>
</feature>
<comment type="similarity">
    <text evidence="1">Belongs to the CCDC93 family.</text>
</comment>
<evidence type="ECO:0000256" key="3">
    <source>
        <dbReference type="ARBA" id="ARBA00023054"/>
    </source>
</evidence>
<comment type="caution">
    <text evidence="8">The sequence shown here is derived from an EMBL/GenBank/DDBJ whole genome shotgun (WGS) entry which is preliminary data.</text>
</comment>
<feature type="compositionally biased region" description="Polar residues" evidence="5">
    <location>
        <begin position="252"/>
        <end position="269"/>
    </location>
</feature>
<feature type="region of interest" description="Disordered" evidence="5">
    <location>
        <begin position="252"/>
        <end position="273"/>
    </location>
</feature>
<dbReference type="PANTHER" id="PTHR16441">
    <property type="entry name" value="FIDIPIDINE"/>
    <property type="match status" value="1"/>
</dbReference>
<name>A0ABD2L8B3_9BILA</name>
<evidence type="ECO:0000313" key="9">
    <source>
        <dbReference type="Proteomes" id="UP001620626"/>
    </source>
</evidence>
<dbReference type="Proteomes" id="UP001620626">
    <property type="component" value="Unassembled WGS sequence"/>
</dbReference>
<dbReference type="InterPro" id="IPR039116">
    <property type="entry name" value="CCDC93"/>
</dbReference>
<evidence type="ECO:0000313" key="8">
    <source>
        <dbReference type="EMBL" id="KAL3111480.1"/>
    </source>
</evidence>
<evidence type="ECO:0000256" key="4">
    <source>
        <dbReference type="SAM" id="Coils"/>
    </source>
</evidence>
<feature type="region of interest" description="Disordered" evidence="5">
    <location>
        <begin position="184"/>
        <end position="203"/>
    </location>
</feature>
<proteinExistence type="inferred from homology"/>
<keyword evidence="3 4" id="KW-0175">Coiled coil</keyword>